<dbReference type="Proteomes" id="UP000499080">
    <property type="component" value="Unassembled WGS sequence"/>
</dbReference>
<dbReference type="Pfam" id="PF01359">
    <property type="entry name" value="Transposase_1"/>
    <property type="match status" value="1"/>
</dbReference>
<evidence type="ECO:0008006" key="3">
    <source>
        <dbReference type="Google" id="ProtNLM"/>
    </source>
</evidence>
<dbReference type="Gene3D" id="3.30.420.10">
    <property type="entry name" value="Ribonuclease H-like superfamily/Ribonuclease H"/>
    <property type="match status" value="1"/>
</dbReference>
<evidence type="ECO:0000313" key="2">
    <source>
        <dbReference type="Proteomes" id="UP000499080"/>
    </source>
</evidence>
<proteinExistence type="predicted"/>
<keyword evidence="2" id="KW-1185">Reference proteome</keyword>
<sequence length="125" mass="14386">MHHRKSRVASDLDGLGNDYGNKRILCIWWDLEDVVYHELLKSSETVNSAWYQQQFVNVNHILIIKRQKWVILPILPPDNSTPHTSKLVNKHVKRLCVGNITTSAAFIRPWAVRISLVPVDSPHTV</sequence>
<protein>
    <recommendedName>
        <fullName evidence="3">Mariner Mos1 transposase</fullName>
    </recommendedName>
</protein>
<name>A0A4Y2BTF9_ARAVE</name>
<dbReference type="InterPro" id="IPR001888">
    <property type="entry name" value="Transposase_1"/>
</dbReference>
<dbReference type="EMBL" id="BGPR01000105">
    <property type="protein sequence ID" value="GBL94735.1"/>
    <property type="molecule type" value="Genomic_DNA"/>
</dbReference>
<accession>A0A4Y2BTF9</accession>
<evidence type="ECO:0000313" key="1">
    <source>
        <dbReference type="EMBL" id="GBL94735.1"/>
    </source>
</evidence>
<dbReference type="AlphaFoldDB" id="A0A4Y2BTF9"/>
<reference evidence="1 2" key="1">
    <citation type="journal article" date="2019" name="Sci. Rep.">
        <title>Orb-weaving spider Araneus ventricosus genome elucidates the spidroin gene catalogue.</title>
        <authorList>
            <person name="Kono N."/>
            <person name="Nakamura H."/>
            <person name="Ohtoshi R."/>
            <person name="Moran D.A.P."/>
            <person name="Shinohara A."/>
            <person name="Yoshida Y."/>
            <person name="Fujiwara M."/>
            <person name="Mori M."/>
            <person name="Tomita M."/>
            <person name="Arakawa K."/>
        </authorList>
    </citation>
    <scope>NUCLEOTIDE SEQUENCE [LARGE SCALE GENOMIC DNA]</scope>
</reference>
<dbReference type="GO" id="GO:0003676">
    <property type="term" value="F:nucleic acid binding"/>
    <property type="evidence" value="ECO:0007669"/>
    <property type="project" value="InterPro"/>
</dbReference>
<comment type="caution">
    <text evidence="1">The sequence shown here is derived from an EMBL/GenBank/DDBJ whole genome shotgun (WGS) entry which is preliminary data.</text>
</comment>
<dbReference type="InterPro" id="IPR036397">
    <property type="entry name" value="RNaseH_sf"/>
</dbReference>
<gene>
    <name evidence="1" type="ORF">AVEN_244722_1</name>
</gene>
<organism evidence="1 2">
    <name type="scientific">Araneus ventricosus</name>
    <name type="common">Orbweaver spider</name>
    <name type="synonym">Epeira ventricosa</name>
    <dbReference type="NCBI Taxonomy" id="182803"/>
    <lineage>
        <taxon>Eukaryota</taxon>
        <taxon>Metazoa</taxon>
        <taxon>Ecdysozoa</taxon>
        <taxon>Arthropoda</taxon>
        <taxon>Chelicerata</taxon>
        <taxon>Arachnida</taxon>
        <taxon>Araneae</taxon>
        <taxon>Araneomorphae</taxon>
        <taxon>Entelegynae</taxon>
        <taxon>Araneoidea</taxon>
        <taxon>Araneidae</taxon>
        <taxon>Araneus</taxon>
    </lineage>
</organism>